<reference evidence="5" key="1">
    <citation type="submission" date="2021-03" db="EMBL/GenBank/DDBJ databases">
        <authorList>
            <person name="Tagirdzhanova G."/>
        </authorList>
    </citation>
    <scope>NUCLEOTIDE SEQUENCE</scope>
</reference>
<evidence type="ECO:0000256" key="3">
    <source>
        <dbReference type="SAM" id="MobiDB-lite"/>
    </source>
</evidence>
<evidence type="ECO:0000256" key="1">
    <source>
        <dbReference type="ARBA" id="ARBA00022450"/>
    </source>
</evidence>
<protein>
    <recommendedName>
        <fullName evidence="4">Carrier domain-containing protein</fullName>
    </recommendedName>
</protein>
<feature type="region of interest" description="Disordered" evidence="3">
    <location>
        <begin position="1015"/>
        <end position="1052"/>
    </location>
</feature>
<dbReference type="OrthoDB" id="429813at2759"/>
<dbReference type="PANTHER" id="PTHR43439:SF2">
    <property type="entry name" value="ENZYME, PUTATIVE (JCVI)-RELATED"/>
    <property type="match status" value="1"/>
</dbReference>
<accession>A0A8H3J3I9</accession>
<dbReference type="SUPFAM" id="SSF47336">
    <property type="entry name" value="ACP-like"/>
    <property type="match status" value="1"/>
</dbReference>
<evidence type="ECO:0000313" key="5">
    <source>
        <dbReference type="EMBL" id="CAF9940072.1"/>
    </source>
</evidence>
<sequence length="1164" mass="129840">MAQPDYGRRLIPSLIDELAISAPQRTYCHLPWTTRIEDGFRAISYECLSNAINACAWWIVDQIGKSKDFATLAYLGPSDLRNIIMILAAIKTGHKALLVSPRNSLAAHLNLLENTQCNVFVTAEPLPPLTRKILAQRPMAHIIVPELEHWLSAPIAGSYPYEKVFEQARYEPFVAVHTSGSTGLPKVVIVNHGTMAANDAFNEETTDDPEDRLALDAIRNKTCYVSLPCFHIAGIDFMLSKAVFHGLVPVLGPSRPVTAEVANAMHQVKMVEISVLVPSIIQDLASSKSSMENLCRMNAVIYGGGTLPSLSGNAIAARTRLYNSMGSSEMNYLPTAIVDREDWNYFKFSPKLGYQMRHHSGDLFELVFIRKPHLEHFQAVFSTFPNDQEYSTRDLYIKHLVKPNLWKYSGRADDIMALTTGEKINPIDMETLIGADPEVQSVLVVGQARFQTALLVEAREPPSSSKSKKKFVDNLWHVVQKANAQCDTHARISRDLILLTTPEKPFLRAGKGTVQRRLTEVAYTDEINELYRHFEDFTSPHSSENAPRPPHQGCEDSVGKALSAMEMLQTSLQNLFFNITGWTHLNIDTDFFTLGMDSLQVLNVVRAMNREPNVANPPQLLFTAKIIYTNPTIRMLAKVCAATQHSSWKSQDCEADMKTNASELERLISKYTWNMPITCRPPISISSEPIHVLLTGSSGSLGSYLVDKLLRCPKVAHIYCLNRSPDSEKRQRETNKIRGLSSVWSTERITFFQSDLSQEYLGLQLKEYRALLGKVTHVLHNAWEVNFNLPLTSLETPHVVGVRQYIDFSVRSAKGASIFFVSSVSSCMKLLKHDRKVPEYVINDPSVPLPMGYAQSKYVAEQVLARAAEVAEVPVRICRVGQVAGPVHTNSNGACWNKKEWLPSLIASSKHIGKIPKSLGPNESIDWIPVDILSQVLVDLMEAPDTRVTTKERNLSSADNTCLRISSDDDKSTSPYRLTASDMSSTSDHNSATKSAVTVVKNSFATAKVESQVILDGDDGDESNVTSNVASEKSSNSYYGNDGNQHHTPEPQGNVARVYHAVNPHRTTWSRLLPAIQEHFGNTLQPVSLQEWVATLGESAISTEDVSTNPAIRLLDFFQGLLSETQHGQPIFETVETERKSRELAAMEAVKPEWMKLWLEQWNF</sequence>
<keyword evidence="2" id="KW-0597">Phosphoprotein</keyword>
<evidence type="ECO:0000256" key="2">
    <source>
        <dbReference type="ARBA" id="ARBA00022553"/>
    </source>
</evidence>
<dbReference type="InterPro" id="IPR006162">
    <property type="entry name" value="Ppantetheine_attach_site"/>
</dbReference>
<dbReference type="Gene3D" id="3.40.50.12780">
    <property type="entry name" value="N-terminal domain of ligase-like"/>
    <property type="match status" value="1"/>
</dbReference>
<keyword evidence="1" id="KW-0596">Phosphopantetheine</keyword>
<dbReference type="PROSITE" id="PS00012">
    <property type="entry name" value="PHOSPHOPANTETHEINE"/>
    <property type="match status" value="1"/>
</dbReference>
<dbReference type="InterPro" id="IPR042099">
    <property type="entry name" value="ANL_N_sf"/>
</dbReference>
<dbReference type="PROSITE" id="PS50075">
    <property type="entry name" value="CARRIER"/>
    <property type="match status" value="1"/>
</dbReference>
<gene>
    <name evidence="5" type="ORF">HETSPECPRED_002154</name>
</gene>
<evidence type="ECO:0000259" key="4">
    <source>
        <dbReference type="PROSITE" id="PS50075"/>
    </source>
</evidence>
<dbReference type="EMBL" id="CAJPDS010000145">
    <property type="protein sequence ID" value="CAF9940072.1"/>
    <property type="molecule type" value="Genomic_DNA"/>
</dbReference>
<dbReference type="InterPro" id="IPR051414">
    <property type="entry name" value="Adenylate-forming_Reductase"/>
</dbReference>
<organism evidence="5 6">
    <name type="scientific">Heterodermia speciosa</name>
    <dbReference type="NCBI Taxonomy" id="116794"/>
    <lineage>
        <taxon>Eukaryota</taxon>
        <taxon>Fungi</taxon>
        <taxon>Dikarya</taxon>
        <taxon>Ascomycota</taxon>
        <taxon>Pezizomycotina</taxon>
        <taxon>Lecanoromycetes</taxon>
        <taxon>OSLEUM clade</taxon>
        <taxon>Lecanoromycetidae</taxon>
        <taxon>Caliciales</taxon>
        <taxon>Physciaceae</taxon>
        <taxon>Heterodermia</taxon>
    </lineage>
</organism>
<feature type="domain" description="Carrier" evidence="4">
    <location>
        <begin position="563"/>
        <end position="644"/>
    </location>
</feature>
<dbReference type="InterPro" id="IPR036291">
    <property type="entry name" value="NAD(P)-bd_dom_sf"/>
</dbReference>
<dbReference type="PANTHER" id="PTHR43439">
    <property type="entry name" value="PHENYLACETATE-COENZYME A LIGASE"/>
    <property type="match status" value="1"/>
</dbReference>
<dbReference type="Pfam" id="PF23562">
    <property type="entry name" value="AMP-binding_C_3"/>
    <property type="match status" value="1"/>
</dbReference>
<feature type="compositionally biased region" description="Polar residues" evidence="3">
    <location>
        <begin position="1023"/>
        <end position="1043"/>
    </location>
</feature>
<proteinExistence type="predicted"/>
<dbReference type="Proteomes" id="UP000664521">
    <property type="component" value="Unassembled WGS sequence"/>
</dbReference>
<feature type="compositionally biased region" description="Polar residues" evidence="3">
    <location>
        <begin position="955"/>
        <end position="964"/>
    </location>
</feature>
<dbReference type="InterPro" id="IPR036736">
    <property type="entry name" value="ACP-like_sf"/>
</dbReference>
<dbReference type="InterPro" id="IPR000873">
    <property type="entry name" value="AMP-dep_synth/lig_dom"/>
</dbReference>
<dbReference type="AlphaFoldDB" id="A0A8H3J3I9"/>
<dbReference type="SUPFAM" id="SSF56801">
    <property type="entry name" value="Acetyl-CoA synthetase-like"/>
    <property type="match status" value="1"/>
</dbReference>
<dbReference type="Pfam" id="PF00550">
    <property type="entry name" value="PP-binding"/>
    <property type="match status" value="1"/>
</dbReference>
<dbReference type="Pfam" id="PF07993">
    <property type="entry name" value="NAD_binding_4"/>
    <property type="match status" value="1"/>
</dbReference>
<keyword evidence="6" id="KW-1185">Reference proteome</keyword>
<name>A0A8H3J3I9_9LECA</name>
<evidence type="ECO:0000313" key="6">
    <source>
        <dbReference type="Proteomes" id="UP000664521"/>
    </source>
</evidence>
<feature type="compositionally biased region" description="Polar residues" evidence="3">
    <location>
        <begin position="973"/>
        <end position="992"/>
    </location>
</feature>
<comment type="caution">
    <text evidence="5">The sequence shown here is derived from an EMBL/GenBank/DDBJ whole genome shotgun (WGS) entry which is preliminary data.</text>
</comment>
<dbReference type="SUPFAM" id="SSF51735">
    <property type="entry name" value="NAD(P)-binding Rossmann-fold domains"/>
    <property type="match status" value="1"/>
</dbReference>
<dbReference type="Pfam" id="PF00501">
    <property type="entry name" value="AMP-binding"/>
    <property type="match status" value="1"/>
</dbReference>
<dbReference type="Gene3D" id="1.10.1200.10">
    <property type="entry name" value="ACP-like"/>
    <property type="match status" value="1"/>
</dbReference>
<feature type="region of interest" description="Disordered" evidence="3">
    <location>
        <begin position="947"/>
        <end position="992"/>
    </location>
</feature>
<dbReference type="InterPro" id="IPR013120">
    <property type="entry name" value="FAR_NAD-bd"/>
</dbReference>
<dbReference type="Gene3D" id="3.40.50.720">
    <property type="entry name" value="NAD(P)-binding Rossmann-like Domain"/>
    <property type="match status" value="2"/>
</dbReference>
<dbReference type="InterPro" id="IPR009081">
    <property type="entry name" value="PP-bd_ACP"/>
</dbReference>